<feature type="chain" id="PRO_5047324940" description="EF-hand domain-containing protein" evidence="1">
    <location>
        <begin position="21"/>
        <end position="86"/>
    </location>
</feature>
<evidence type="ECO:0000256" key="1">
    <source>
        <dbReference type="SAM" id="SignalP"/>
    </source>
</evidence>
<evidence type="ECO:0000259" key="2">
    <source>
        <dbReference type="PROSITE" id="PS50222"/>
    </source>
</evidence>
<dbReference type="EMBL" id="BMDY01000010">
    <property type="protein sequence ID" value="GGB06756.1"/>
    <property type="molecule type" value="Genomic_DNA"/>
</dbReference>
<dbReference type="RefSeq" id="WP_055732511.1">
    <property type="nucleotide sequence ID" value="NZ_BMDY01000010.1"/>
</dbReference>
<name>A0ABQ1I2E4_9ALTE</name>
<dbReference type="PROSITE" id="PS50222">
    <property type="entry name" value="EF_HAND_2"/>
    <property type="match status" value="1"/>
</dbReference>
<organism evidence="3 4">
    <name type="scientific">Agarivorans gilvus</name>
    <dbReference type="NCBI Taxonomy" id="680279"/>
    <lineage>
        <taxon>Bacteria</taxon>
        <taxon>Pseudomonadati</taxon>
        <taxon>Pseudomonadota</taxon>
        <taxon>Gammaproteobacteria</taxon>
        <taxon>Alteromonadales</taxon>
        <taxon>Alteromonadaceae</taxon>
        <taxon>Agarivorans</taxon>
    </lineage>
</organism>
<dbReference type="SUPFAM" id="SSF47473">
    <property type="entry name" value="EF-hand"/>
    <property type="match status" value="1"/>
</dbReference>
<comment type="caution">
    <text evidence="3">The sequence shown here is derived from an EMBL/GenBank/DDBJ whole genome shotgun (WGS) entry which is preliminary data.</text>
</comment>
<accession>A0ABQ1I2E4</accession>
<evidence type="ECO:0000313" key="4">
    <source>
        <dbReference type="Proteomes" id="UP000651977"/>
    </source>
</evidence>
<proteinExistence type="predicted"/>
<keyword evidence="4" id="KW-1185">Reference proteome</keyword>
<dbReference type="Proteomes" id="UP000651977">
    <property type="component" value="Unassembled WGS sequence"/>
</dbReference>
<keyword evidence="1" id="KW-0732">Signal</keyword>
<gene>
    <name evidence="3" type="ORF">GCM10007414_20120</name>
</gene>
<reference evidence="4" key="1">
    <citation type="journal article" date="2019" name="Int. J. Syst. Evol. Microbiol.">
        <title>The Global Catalogue of Microorganisms (GCM) 10K type strain sequencing project: providing services to taxonomists for standard genome sequencing and annotation.</title>
        <authorList>
            <consortium name="The Broad Institute Genomics Platform"/>
            <consortium name="The Broad Institute Genome Sequencing Center for Infectious Disease"/>
            <person name="Wu L."/>
            <person name="Ma J."/>
        </authorList>
    </citation>
    <scope>NUCLEOTIDE SEQUENCE [LARGE SCALE GENOMIC DNA]</scope>
    <source>
        <strain evidence="4">CGMCC 1.10131</strain>
    </source>
</reference>
<sequence>MKLKYSFPMLALFVASLASANSEVFEQLDSNQDAFVSQEEAAQLPILTEVWAELDTDKDGLLSQTEFMNLEISGMPEDSENSEVAE</sequence>
<dbReference type="Gene3D" id="1.10.238.10">
    <property type="entry name" value="EF-hand"/>
    <property type="match status" value="1"/>
</dbReference>
<feature type="signal peptide" evidence="1">
    <location>
        <begin position="1"/>
        <end position="20"/>
    </location>
</feature>
<feature type="domain" description="EF-hand" evidence="2">
    <location>
        <begin position="42"/>
        <end position="77"/>
    </location>
</feature>
<dbReference type="InterPro" id="IPR002048">
    <property type="entry name" value="EF_hand_dom"/>
</dbReference>
<protein>
    <recommendedName>
        <fullName evidence="2">EF-hand domain-containing protein</fullName>
    </recommendedName>
</protein>
<dbReference type="PROSITE" id="PS00018">
    <property type="entry name" value="EF_HAND_1"/>
    <property type="match status" value="1"/>
</dbReference>
<evidence type="ECO:0000313" key="3">
    <source>
        <dbReference type="EMBL" id="GGB06756.1"/>
    </source>
</evidence>
<dbReference type="InterPro" id="IPR011992">
    <property type="entry name" value="EF-hand-dom_pair"/>
</dbReference>
<dbReference type="InterPro" id="IPR018247">
    <property type="entry name" value="EF_Hand_1_Ca_BS"/>
</dbReference>